<sequence>HVGQNIVVRYGLSEGIDVSDKSDFSVWCYPMNSGYYRVSLILKKPDGSELELDWDYVTVKSGLIPEQKTGVENIMDMIPDFYKVIGGIALTILMTLSPFIIQIKASKYIRKPVNIPIPPITYPLLFTGGTVLSLLFGLYGIEVFFLFVAGGFISIVFVYISGMKSGGVSNNE</sequence>
<name>X1C8C1_9ZZZZ</name>
<accession>X1C8C1</accession>
<dbReference type="EMBL" id="BART01021832">
    <property type="protein sequence ID" value="GAH04326.1"/>
    <property type="molecule type" value="Genomic_DNA"/>
</dbReference>
<organism evidence="2">
    <name type="scientific">marine sediment metagenome</name>
    <dbReference type="NCBI Taxonomy" id="412755"/>
    <lineage>
        <taxon>unclassified sequences</taxon>
        <taxon>metagenomes</taxon>
        <taxon>ecological metagenomes</taxon>
    </lineage>
</organism>
<comment type="caution">
    <text evidence="2">The sequence shown here is derived from an EMBL/GenBank/DDBJ whole genome shotgun (WGS) entry which is preliminary data.</text>
</comment>
<reference evidence="2" key="1">
    <citation type="journal article" date="2014" name="Front. Microbiol.">
        <title>High frequency of phylogenetically diverse reductive dehalogenase-homologous genes in deep subseafloor sedimentary metagenomes.</title>
        <authorList>
            <person name="Kawai M."/>
            <person name="Futagami T."/>
            <person name="Toyoda A."/>
            <person name="Takaki Y."/>
            <person name="Nishi S."/>
            <person name="Hori S."/>
            <person name="Arai W."/>
            <person name="Tsubouchi T."/>
            <person name="Morono Y."/>
            <person name="Uchiyama I."/>
            <person name="Ito T."/>
            <person name="Fujiyama A."/>
            <person name="Inagaki F."/>
            <person name="Takami H."/>
        </authorList>
    </citation>
    <scope>NUCLEOTIDE SEQUENCE</scope>
    <source>
        <strain evidence="2">Expedition CK06-06</strain>
    </source>
</reference>
<keyword evidence="1" id="KW-0812">Transmembrane</keyword>
<evidence type="ECO:0000256" key="1">
    <source>
        <dbReference type="SAM" id="Phobius"/>
    </source>
</evidence>
<feature type="non-terminal residue" evidence="2">
    <location>
        <position position="1"/>
    </location>
</feature>
<feature type="transmembrane region" description="Helical" evidence="1">
    <location>
        <begin position="143"/>
        <end position="162"/>
    </location>
</feature>
<feature type="transmembrane region" description="Helical" evidence="1">
    <location>
        <begin position="81"/>
        <end position="101"/>
    </location>
</feature>
<keyword evidence="1" id="KW-1133">Transmembrane helix</keyword>
<feature type="transmembrane region" description="Helical" evidence="1">
    <location>
        <begin position="113"/>
        <end position="137"/>
    </location>
</feature>
<protein>
    <submittedName>
        <fullName evidence="2">Uncharacterized protein</fullName>
    </submittedName>
</protein>
<evidence type="ECO:0000313" key="2">
    <source>
        <dbReference type="EMBL" id="GAH04326.1"/>
    </source>
</evidence>
<keyword evidence="1" id="KW-0472">Membrane</keyword>
<gene>
    <name evidence="2" type="ORF">S01H4_40152</name>
</gene>
<proteinExistence type="predicted"/>
<dbReference type="AlphaFoldDB" id="X1C8C1"/>